<evidence type="ECO:0000313" key="2">
    <source>
        <dbReference type="Proteomes" id="UP000278085"/>
    </source>
</evidence>
<dbReference type="GO" id="GO:0006355">
    <property type="term" value="P:regulation of DNA-templated transcription"/>
    <property type="evidence" value="ECO:0007669"/>
    <property type="project" value="InterPro"/>
</dbReference>
<comment type="caution">
    <text evidence="1">The sequence shown here is derived from an EMBL/GenBank/DDBJ whole genome shotgun (WGS) entry which is preliminary data.</text>
</comment>
<accession>A0A430HPE7</accession>
<dbReference type="EMBL" id="RXLQ01000004">
    <property type="protein sequence ID" value="RSZ59390.1"/>
    <property type="molecule type" value="Genomic_DNA"/>
</dbReference>
<dbReference type="InterPro" id="IPR039060">
    <property type="entry name" value="Antitox_HigA"/>
</dbReference>
<reference evidence="1 2" key="1">
    <citation type="submission" date="2018-12" db="EMBL/GenBank/DDBJ databases">
        <authorList>
            <person name="Yang E."/>
        </authorList>
    </citation>
    <scope>NUCLEOTIDE SEQUENCE [LARGE SCALE GENOMIC DNA]</scope>
    <source>
        <strain evidence="1 2">SOD</strain>
    </source>
</reference>
<gene>
    <name evidence="1" type="ORF">EJB06_09495</name>
</gene>
<organism evidence="1 2">
    <name type="scientific">Massilia atriviolacea</name>
    <dbReference type="NCBI Taxonomy" id="2495579"/>
    <lineage>
        <taxon>Bacteria</taxon>
        <taxon>Pseudomonadati</taxon>
        <taxon>Pseudomonadota</taxon>
        <taxon>Betaproteobacteria</taxon>
        <taxon>Burkholderiales</taxon>
        <taxon>Oxalobacteraceae</taxon>
        <taxon>Telluria group</taxon>
        <taxon>Massilia</taxon>
    </lineage>
</organism>
<keyword evidence="2" id="KW-1185">Reference proteome</keyword>
<proteinExistence type="predicted"/>
<dbReference type="Proteomes" id="UP000278085">
    <property type="component" value="Unassembled WGS sequence"/>
</dbReference>
<sequence length="140" mass="15448">MDTLMDQEVVEKIARHFSALTSLCSRHPIRPELDYDNAVTALNQLLDAGAADEQHALADLATLLATLIAAYDETHYPAPPVSPLNLLRFLMEQHRLSASALPELGSQAVVDDILSGKRQLYLRQVKALATRFKVPATLFI</sequence>
<dbReference type="AlphaFoldDB" id="A0A430HPE7"/>
<dbReference type="PANTHER" id="PTHR40455">
    <property type="entry name" value="ANTITOXIN HIGA"/>
    <property type="match status" value="1"/>
</dbReference>
<dbReference type="OrthoDB" id="9796786at2"/>
<evidence type="ECO:0000313" key="1">
    <source>
        <dbReference type="EMBL" id="RSZ59390.1"/>
    </source>
</evidence>
<name>A0A430HPE7_9BURK</name>
<dbReference type="GO" id="GO:0001046">
    <property type="term" value="F:core promoter sequence-specific DNA binding"/>
    <property type="evidence" value="ECO:0007669"/>
    <property type="project" value="TreeGrafter"/>
</dbReference>
<protein>
    <submittedName>
        <fullName evidence="1">Transcriptional regulator</fullName>
    </submittedName>
</protein>
<dbReference type="PANTHER" id="PTHR40455:SF1">
    <property type="entry name" value="ANTITOXIN HIGA"/>
    <property type="match status" value="1"/>
</dbReference>
<dbReference type="RefSeq" id="WP_126073761.1">
    <property type="nucleotide sequence ID" value="NZ_CP051166.1"/>
</dbReference>